<accession>W9Z0Z8</accession>
<dbReference type="OrthoDB" id="10502231at2759"/>
<dbReference type="STRING" id="1182541.W9Z0Z8"/>
<name>W9Z0Z8_9EURO</name>
<feature type="compositionally biased region" description="Basic and acidic residues" evidence="1">
    <location>
        <begin position="1"/>
        <end position="10"/>
    </location>
</feature>
<dbReference type="HOGENOM" id="CLU_1161000_0_0_1"/>
<reference evidence="2 3" key="1">
    <citation type="submission" date="2013-03" db="EMBL/GenBank/DDBJ databases">
        <title>The Genome Sequence of Capronia coronata CBS 617.96.</title>
        <authorList>
            <consortium name="The Broad Institute Genomics Platform"/>
            <person name="Cuomo C."/>
            <person name="de Hoog S."/>
            <person name="Gorbushina A."/>
            <person name="Walker B."/>
            <person name="Young S.K."/>
            <person name="Zeng Q."/>
            <person name="Gargeya S."/>
            <person name="Fitzgerald M."/>
            <person name="Haas B."/>
            <person name="Abouelleil A."/>
            <person name="Allen A.W."/>
            <person name="Alvarado L."/>
            <person name="Arachchi H.M."/>
            <person name="Berlin A.M."/>
            <person name="Chapman S.B."/>
            <person name="Gainer-Dewar J."/>
            <person name="Goldberg J."/>
            <person name="Griggs A."/>
            <person name="Gujja S."/>
            <person name="Hansen M."/>
            <person name="Howarth C."/>
            <person name="Imamovic A."/>
            <person name="Ireland A."/>
            <person name="Larimer J."/>
            <person name="McCowan C."/>
            <person name="Murphy C."/>
            <person name="Pearson M."/>
            <person name="Poon T.W."/>
            <person name="Priest M."/>
            <person name="Roberts A."/>
            <person name="Saif S."/>
            <person name="Shea T."/>
            <person name="Sisk P."/>
            <person name="Sykes S."/>
            <person name="Wortman J."/>
            <person name="Nusbaum C."/>
            <person name="Birren B."/>
        </authorList>
    </citation>
    <scope>NUCLEOTIDE SEQUENCE [LARGE SCALE GENOMIC DNA]</scope>
    <source>
        <strain evidence="2 3">CBS 617.96</strain>
    </source>
</reference>
<dbReference type="AlphaFoldDB" id="W9Z0Z8"/>
<dbReference type="Proteomes" id="UP000019484">
    <property type="component" value="Unassembled WGS sequence"/>
</dbReference>
<evidence type="ECO:0000256" key="1">
    <source>
        <dbReference type="SAM" id="MobiDB-lite"/>
    </source>
</evidence>
<feature type="compositionally biased region" description="Low complexity" evidence="1">
    <location>
        <begin position="29"/>
        <end position="40"/>
    </location>
</feature>
<comment type="caution">
    <text evidence="2">The sequence shown here is derived from an EMBL/GenBank/DDBJ whole genome shotgun (WGS) entry which is preliminary data.</text>
</comment>
<sequence length="239" mass="26067">MPDPSDDLKDPGGIQHQRSSEIPPPPPYSTKGATASTAAQGSTTYPVQAYHMPVPECTFAVEYADWKGKGLRVLDKTNGTNTLAYTGTIQLRKPQLAIQKIPSSYTDIENNVHSDTAAFHTLSCKIDMLVHGAAFTLLPHIRLHARFTYTSPNHPMNARLKWKSRTLFKAFDFDCTSEEDGVLVARFSAANWSIAKVGQLEIFGQHVADNPKFVDEVVVVALALAHYSLSQAAAVSIAA</sequence>
<dbReference type="EMBL" id="AMWN01000004">
    <property type="protein sequence ID" value="EXJ88204.1"/>
    <property type="molecule type" value="Genomic_DNA"/>
</dbReference>
<gene>
    <name evidence="2" type="ORF">A1O1_05134</name>
</gene>
<protein>
    <submittedName>
        <fullName evidence="2">Uncharacterized protein</fullName>
    </submittedName>
</protein>
<evidence type="ECO:0000313" key="3">
    <source>
        <dbReference type="Proteomes" id="UP000019484"/>
    </source>
</evidence>
<keyword evidence="3" id="KW-1185">Reference proteome</keyword>
<proteinExistence type="predicted"/>
<organism evidence="2 3">
    <name type="scientific">Capronia coronata CBS 617.96</name>
    <dbReference type="NCBI Taxonomy" id="1182541"/>
    <lineage>
        <taxon>Eukaryota</taxon>
        <taxon>Fungi</taxon>
        <taxon>Dikarya</taxon>
        <taxon>Ascomycota</taxon>
        <taxon>Pezizomycotina</taxon>
        <taxon>Eurotiomycetes</taxon>
        <taxon>Chaetothyriomycetidae</taxon>
        <taxon>Chaetothyriales</taxon>
        <taxon>Herpotrichiellaceae</taxon>
        <taxon>Capronia</taxon>
    </lineage>
</organism>
<evidence type="ECO:0000313" key="2">
    <source>
        <dbReference type="EMBL" id="EXJ88204.1"/>
    </source>
</evidence>
<dbReference type="eggNOG" id="ENOG502TDRU">
    <property type="taxonomic scope" value="Eukaryota"/>
</dbReference>
<feature type="region of interest" description="Disordered" evidence="1">
    <location>
        <begin position="1"/>
        <end position="40"/>
    </location>
</feature>
<dbReference type="GeneID" id="19160009"/>
<dbReference type="RefSeq" id="XP_007724210.1">
    <property type="nucleotide sequence ID" value="XM_007726020.1"/>
</dbReference>